<dbReference type="FunFam" id="3.90.850.10:FF:000002">
    <property type="entry name" value="2-hydroxyhepta-2,4-diene-1,7-dioate isomerase"/>
    <property type="match status" value="1"/>
</dbReference>
<sequence length="289" mass="30969">MKLATFTHGGTTRIGKVVDDKIIDLTKADPTLPTDMISFLAAGDAAMAAAQKASEADAVALSDVTLEAPIMKPGKVMAIGLNYGDHVKEAGLDIPENQIWFTKSPTGCVGEGADVLKPAVSDMVDWEAELVMVIGKRARNVPRDRAHEIVAGYCCGNDISVRDWQFHSPQFTIGKSFDTHGPIGPWLTTSDEVGDPHDLDIKCLVNGEVMQSSNTQHLIFDCFDQIAELTQVMTLEPGDIIFTGTPGGVGIAMKPPQFMKVGDTVTIEIEKLGSITNTLVSEDTKTIIG</sequence>
<dbReference type="EMBL" id="HG966617">
    <property type="protein sequence ID" value="CDO60792.1"/>
    <property type="molecule type" value="Genomic_DNA"/>
</dbReference>
<organism evidence="4 5">
    <name type="scientific">Candidatus Phaeomarinibacter ectocarpi</name>
    <dbReference type="NCBI Taxonomy" id="1458461"/>
    <lineage>
        <taxon>Bacteria</taxon>
        <taxon>Pseudomonadati</taxon>
        <taxon>Pseudomonadota</taxon>
        <taxon>Alphaproteobacteria</taxon>
        <taxon>Hyphomicrobiales</taxon>
        <taxon>Parvibaculaceae</taxon>
        <taxon>Candidatus Phaeomarinibacter</taxon>
    </lineage>
</organism>
<dbReference type="GO" id="GO:0046872">
    <property type="term" value="F:metal ion binding"/>
    <property type="evidence" value="ECO:0007669"/>
    <property type="project" value="UniProtKB-KW"/>
</dbReference>
<dbReference type="GO" id="GO:0016853">
    <property type="term" value="F:isomerase activity"/>
    <property type="evidence" value="ECO:0007669"/>
    <property type="project" value="UniProtKB-ARBA"/>
</dbReference>
<evidence type="ECO:0000259" key="3">
    <source>
        <dbReference type="Pfam" id="PF01557"/>
    </source>
</evidence>
<dbReference type="PANTHER" id="PTHR42796:SF4">
    <property type="entry name" value="FUMARYLACETOACETATE HYDROLASE DOMAIN-CONTAINING PROTEIN 2A"/>
    <property type="match status" value="1"/>
</dbReference>
<feature type="domain" description="Fumarylacetoacetase-like C-terminal" evidence="3">
    <location>
        <begin position="75"/>
        <end position="280"/>
    </location>
</feature>
<gene>
    <name evidence="4" type="ORF">BN1012_Phect2579</name>
</gene>
<comment type="similarity">
    <text evidence="1">Belongs to the FAH family.</text>
</comment>
<proteinExistence type="inferred from homology"/>
<evidence type="ECO:0000256" key="2">
    <source>
        <dbReference type="ARBA" id="ARBA00022723"/>
    </source>
</evidence>
<dbReference type="AlphaFoldDB" id="X5MEA2"/>
<dbReference type="Pfam" id="PF01557">
    <property type="entry name" value="FAA_hydrolase"/>
    <property type="match status" value="1"/>
</dbReference>
<reference evidence="4 5" key="1">
    <citation type="journal article" date="2014" name="Front. Genet.">
        <title>Genome and metabolic network of "Candidatus Phaeomarinobacter ectocarpi" Ec32, a new candidate genus of Alphaproteobacteria frequently associated with brown algae.</title>
        <authorList>
            <person name="Dittami S.M."/>
            <person name="Barbeyron T."/>
            <person name="Boyen C."/>
            <person name="Cambefort J."/>
            <person name="Collet G."/>
            <person name="Delage L."/>
            <person name="Gobet A."/>
            <person name="Groisillier A."/>
            <person name="Leblanc C."/>
            <person name="Michel G."/>
            <person name="Scornet D."/>
            <person name="Siegel A."/>
            <person name="Tapia J.E."/>
            <person name="Tonon T."/>
        </authorList>
    </citation>
    <scope>NUCLEOTIDE SEQUENCE [LARGE SCALE GENOMIC DNA]</scope>
    <source>
        <strain evidence="4 5">Ec32</strain>
    </source>
</reference>
<name>X5MEA2_9HYPH</name>
<dbReference type="InterPro" id="IPR036663">
    <property type="entry name" value="Fumarylacetoacetase_C_sf"/>
</dbReference>
<dbReference type="PANTHER" id="PTHR42796">
    <property type="entry name" value="FUMARYLACETOACETATE HYDROLASE DOMAIN-CONTAINING PROTEIN 2A-RELATED"/>
    <property type="match status" value="1"/>
</dbReference>
<accession>X5MEA2</accession>
<dbReference type="STRING" id="1458461.BN1012_Phect2579"/>
<dbReference type="GO" id="GO:0016787">
    <property type="term" value="F:hydrolase activity"/>
    <property type="evidence" value="ECO:0007669"/>
    <property type="project" value="UniProtKB-KW"/>
</dbReference>
<dbReference type="HOGENOM" id="CLU_028458_3_3_5"/>
<protein>
    <submittedName>
        <fullName evidence="4">Fumarylacetoacetate hydrolase family protein</fullName>
    </submittedName>
</protein>
<dbReference type="PATRIC" id="fig|1458461.3.peg.2584"/>
<dbReference type="SUPFAM" id="SSF56529">
    <property type="entry name" value="FAH"/>
    <property type="match status" value="1"/>
</dbReference>
<evidence type="ECO:0000313" key="5">
    <source>
        <dbReference type="Proteomes" id="UP000032160"/>
    </source>
</evidence>
<dbReference type="Proteomes" id="UP000032160">
    <property type="component" value="Chromosome I"/>
</dbReference>
<dbReference type="OrthoDB" id="5197601at2"/>
<dbReference type="KEGG" id="pect:BN1012_Phect2579"/>
<dbReference type="InterPro" id="IPR051121">
    <property type="entry name" value="FAH"/>
</dbReference>
<dbReference type="Gene3D" id="3.90.850.10">
    <property type="entry name" value="Fumarylacetoacetase-like, C-terminal domain"/>
    <property type="match status" value="1"/>
</dbReference>
<dbReference type="GO" id="GO:0019752">
    <property type="term" value="P:carboxylic acid metabolic process"/>
    <property type="evidence" value="ECO:0007669"/>
    <property type="project" value="UniProtKB-ARBA"/>
</dbReference>
<keyword evidence="5" id="KW-1185">Reference proteome</keyword>
<dbReference type="RefSeq" id="WP_043948751.1">
    <property type="nucleotide sequence ID" value="NZ_HG966617.1"/>
</dbReference>
<keyword evidence="2" id="KW-0479">Metal-binding</keyword>
<evidence type="ECO:0000313" key="4">
    <source>
        <dbReference type="EMBL" id="CDO60792.1"/>
    </source>
</evidence>
<evidence type="ECO:0000256" key="1">
    <source>
        <dbReference type="ARBA" id="ARBA00010211"/>
    </source>
</evidence>
<dbReference type="InterPro" id="IPR011234">
    <property type="entry name" value="Fumarylacetoacetase-like_C"/>
</dbReference>
<keyword evidence="4" id="KW-0378">Hydrolase</keyword>